<dbReference type="CDD" id="cd00093">
    <property type="entry name" value="HTH_XRE"/>
    <property type="match status" value="1"/>
</dbReference>
<accession>A0A5C5REW1</accession>
<evidence type="ECO:0000259" key="1">
    <source>
        <dbReference type="PROSITE" id="PS50943"/>
    </source>
</evidence>
<dbReference type="PROSITE" id="PS50943">
    <property type="entry name" value="HTH_CROC1"/>
    <property type="match status" value="1"/>
</dbReference>
<gene>
    <name evidence="2" type="ORF">FK529_04625</name>
</gene>
<keyword evidence="3" id="KW-1185">Reference proteome</keyword>
<reference evidence="2 3" key="1">
    <citation type="submission" date="2019-06" db="EMBL/GenBank/DDBJ databases">
        <title>Tsukamurella conjunctivitidis sp. nov., Tsukamurella assacharolytica sp. nov. and Tsukamurella sputae sp. nov. isolated from patients with conjunctivitis, bacteraemia (lymphoma) and respiratory infection (sputum) in Hong Kong.</title>
        <authorList>
            <person name="Teng J.L.L."/>
            <person name="Lee H.H."/>
            <person name="Fong J.Y.H."/>
            <person name="Fok K.M.N."/>
            <person name="Lau S.K.P."/>
            <person name="Woo P.C.Y."/>
        </authorList>
    </citation>
    <scope>NUCLEOTIDE SEQUENCE [LARGE SCALE GENOMIC DNA]</scope>
    <source>
        <strain evidence="2 3">HKU71</strain>
    </source>
</reference>
<dbReference type="AlphaFoldDB" id="A0A5C5REW1"/>
<organism evidence="2 3">
    <name type="scientific">Tsukamurella asaccharolytica</name>
    <dbReference type="NCBI Taxonomy" id="2592067"/>
    <lineage>
        <taxon>Bacteria</taxon>
        <taxon>Bacillati</taxon>
        <taxon>Actinomycetota</taxon>
        <taxon>Actinomycetes</taxon>
        <taxon>Mycobacteriales</taxon>
        <taxon>Tsukamurellaceae</taxon>
        <taxon>Tsukamurella</taxon>
    </lineage>
</organism>
<dbReference type="GO" id="GO:0003677">
    <property type="term" value="F:DNA binding"/>
    <property type="evidence" value="ECO:0007669"/>
    <property type="project" value="InterPro"/>
</dbReference>
<dbReference type="Gene3D" id="1.10.260.40">
    <property type="entry name" value="lambda repressor-like DNA-binding domains"/>
    <property type="match status" value="1"/>
</dbReference>
<dbReference type="InterPro" id="IPR001387">
    <property type="entry name" value="Cro/C1-type_HTH"/>
</dbReference>
<proteinExistence type="predicted"/>
<dbReference type="InterPro" id="IPR010982">
    <property type="entry name" value="Lambda_DNA-bd_dom_sf"/>
</dbReference>
<comment type="caution">
    <text evidence="2">The sequence shown here is derived from an EMBL/GenBank/DDBJ whole genome shotgun (WGS) entry which is preliminary data.</text>
</comment>
<dbReference type="Proteomes" id="UP000317291">
    <property type="component" value="Unassembled WGS sequence"/>
</dbReference>
<sequence>MTSRDEVRQDADLPARVAAAVRVARTKRGLTAAQLSDRTAQFGKTISRAVISDLETGRKKTLDVAELISLSAALDTSPAVLLFGDQLADGEVELLPGLKMTAIAALQWFSGIEPMVEGVDGGRYREANRPASQARKIEEVRQFARAAAIEFRDTRDIDLLQEAVRSKIAAEIEARDAGLIVVDDG</sequence>
<feature type="domain" description="HTH cro/C1-type" evidence="1">
    <location>
        <begin position="21"/>
        <end position="81"/>
    </location>
</feature>
<evidence type="ECO:0000313" key="3">
    <source>
        <dbReference type="Proteomes" id="UP000317291"/>
    </source>
</evidence>
<name>A0A5C5REW1_9ACTN</name>
<dbReference type="OrthoDB" id="4752614at2"/>
<dbReference type="Pfam" id="PF01381">
    <property type="entry name" value="HTH_3"/>
    <property type="match status" value="1"/>
</dbReference>
<dbReference type="RefSeq" id="WP_146559851.1">
    <property type="nucleotide sequence ID" value="NZ_VIGW01000002.1"/>
</dbReference>
<protein>
    <submittedName>
        <fullName evidence="2">Helix-turn-helix transcriptional regulator</fullName>
    </submittedName>
</protein>
<dbReference type="EMBL" id="VIGW01000002">
    <property type="protein sequence ID" value="TWS20631.1"/>
    <property type="molecule type" value="Genomic_DNA"/>
</dbReference>
<evidence type="ECO:0000313" key="2">
    <source>
        <dbReference type="EMBL" id="TWS20631.1"/>
    </source>
</evidence>
<dbReference type="SUPFAM" id="SSF47413">
    <property type="entry name" value="lambda repressor-like DNA-binding domains"/>
    <property type="match status" value="1"/>
</dbReference>
<dbReference type="SMART" id="SM00530">
    <property type="entry name" value="HTH_XRE"/>
    <property type="match status" value="1"/>
</dbReference>